<name>A0A378V2R3_MYCFO</name>
<dbReference type="GO" id="GO:0004316">
    <property type="term" value="F:3-oxoacyl-[acyl-carrier-protein] reductase (NADPH) activity"/>
    <property type="evidence" value="ECO:0007669"/>
    <property type="project" value="UniProtKB-EC"/>
</dbReference>
<protein>
    <submittedName>
        <fullName evidence="1">Short-chain dehydrogenase</fullName>
        <ecNumber evidence="1">1.1.1.100</ecNumber>
    </submittedName>
</protein>
<evidence type="ECO:0000313" key="1">
    <source>
        <dbReference type="EMBL" id="SUA04693.1"/>
    </source>
</evidence>
<reference evidence="1 2" key="1">
    <citation type="submission" date="2018-06" db="EMBL/GenBank/DDBJ databases">
        <authorList>
            <consortium name="Pathogen Informatics"/>
            <person name="Doyle S."/>
        </authorList>
    </citation>
    <scope>NUCLEOTIDE SEQUENCE [LARGE SCALE GENOMIC DNA]</scope>
    <source>
        <strain evidence="1 2">NCTC1542</strain>
    </source>
</reference>
<sequence>MTRIRDLSEPVVFPVAPDGHSEHIRYSFGAAEGVTA</sequence>
<proteinExistence type="predicted"/>
<dbReference type="Proteomes" id="UP000255389">
    <property type="component" value="Unassembled WGS sequence"/>
</dbReference>
<evidence type="ECO:0000313" key="2">
    <source>
        <dbReference type="Proteomes" id="UP000255389"/>
    </source>
</evidence>
<dbReference type="AlphaFoldDB" id="A0A378V2R3"/>
<accession>A0A378V2R3</accession>
<dbReference type="EMBL" id="UGQY01000004">
    <property type="protein sequence ID" value="SUA04693.1"/>
    <property type="molecule type" value="Genomic_DNA"/>
</dbReference>
<dbReference type="EC" id="1.1.1.100" evidence="1"/>
<organism evidence="1 2">
    <name type="scientific">Mycolicibacterium fortuitum</name>
    <name type="common">Mycobacterium fortuitum</name>
    <dbReference type="NCBI Taxonomy" id="1766"/>
    <lineage>
        <taxon>Bacteria</taxon>
        <taxon>Bacillati</taxon>
        <taxon>Actinomycetota</taxon>
        <taxon>Actinomycetes</taxon>
        <taxon>Mycobacteriales</taxon>
        <taxon>Mycobacteriaceae</taxon>
        <taxon>Mycolicibacterium</taxon>
    </lineage>
</organism>
<keyword evidence="1" id="KW-0560">Oxidoreductase</keyword>
<gene>
    <name evidence="1" type="ORF">NCTC1542_06200</name>
</gene>